<protein>
    <submittedName>
        <fullName evidence="2">Uncharacterized protein</fullName>
    </submittedName>
</protein>
<feature type="compositionally biased region" description="Polar residues" evidence="1">
    <location>
        <begin position="43"/>
        <end position="62"/>
    </location>
</feature>
<dbReference type="Proteomes" id="UP000694892">
    <property type="component" value="Chromosome 7S"/>
</dbReference>
<dbReference type="EMBL" id="CM004479">
    <property type="protein sequence ID" value="OCT70747.1"/>
    <property type="molecule type" value="Genomic_DNA"/>
</dbReference>
<dbReference type="AlphaFoldDB" id="A0A974CCR8"/>
<reference evidence="3" key="1">
    <citation type="journal article" date="2016" name="Nature">
        <title>Genome evolution in the allotetraploid frog Xenopus laevis.</title>
        <authorList>
            <person name="Session A.M."/>
            <person name="Uno Y."/>
            <person name="Kwon T."/>
            <person name="Chapman J.A."/>
            <person name="Toyoda A."/>
            <person name="Takahashi S."/>
            <person name="Fukui A."/>
            <person name="Hikosaka A."/>
            <person name="Suzuki A."/>
            <person name="Kondo M."/>
            <person name="van Heeringen S.J."/>
            <person name="Quigley I."/>
            <person name="Heinz S."/>
            <person name="Ogino H."/>
            <person name="Ochi H."/>
            <person name="Hellsten U."/>
            <person name="Lyons J.B."/>
            <person name="Simakov O."/>
            <person name="Putnam N."/>
            <person name="Stites J."/>
            <person name="Kuroki Y."/>
            <person name="Tanaka T."/>
            <person name="Michiue T."/>
            <person name="Watanabe M."/>
            <person name="Bogdanovic O."/>
            <person name="Lister R."/>
            <person name="Georgiou G."/>
            <person name="Paranjpe S.S."/>
            <person name="van Kruijsbergen I."/>
            <person name="Shu S."/>
            <person name="Carlson J."/>
            <person name="Kinoshita T."/>
            <person name="Ohta Y."/>
            <person name="Mawaribuchi S."/>
            <person name="Jenkins J."/>
            <person name="Grimwood J."/>
            <person name="Schmutz J."/>
            <person name="Mitros T."/>
            <person name="Mozaffari S.V."/>
            <person name="Suzuki Y."/>
            <person name="Haramoto Y."/>
            <person name="Yamamoto T.S."/>
            <person name="Takagi C."/>
            <person name="Heald R."/>
            <person name="Miller K."/>
            <person name="Haudenschild C."/>
            <person name="Kitzman J."/>
            <person name="Nakayama T."/>
            <person name="Izutsu Y."/>
            <person name="Robert J."/>
            <person name="Fortriede J."/>
            <person name="Burns K."/>
            <person name="Lotay V."/>
            <person name="Karimi K."/>
            <person name="Yasuoka Y."/>
            <person name="Dichmann D.S."/>
            <person name="Flajnik M.F."/>
            <person name="Houston D.W."/>
            <person name="Shendure J."/>
            <person name="DuPasquier L."/>
            <person name="Vize P.D."/>
            <person name="Zorn A.M."/>
            <person name="Ito M."/>
            <person name="Marcotte E.M."/>
            <person name="Wallingford J.B."/>
            <person name="Ito Y."/>
            <person name="Asashima M."/>
            <person name="Ueno N."/>
            <person name="Matsuda Y."/>
            <person name="Veenstra G.J."/>
            <person name="Fujiyama A."/>
            <person name="Harland R.M."/>
            <person name="Taira M."/>
            <person name="Rokhsar D.S."/>
        </authorList>
    </citation>
    <scope>NUCLEOTIDE SEQUENCE [LARGE SCALE GENOMIC DNA]</scope>
    <source>
        <strain evidence="3">J</strain>
    </source>
</reference>
<name>A0A974CCR8_XENLA</name>
<accession>A0A974CCR8</accession>
<evidence type="ECO:0000313" key="2">
    <source>
        <dbReference type="EMBL" id="OCT70747.1"/>
    </source>
</evidence>
<feature type="region of interest" description="Disordered" evidence="1">
    <location>
        <begin position="43"/>
        <end position="64"/>
    </location>
</feature>
<feature type="region of interest" description="Disordered" evidence="1">
    <location>
        <begin position="113"/>
        <end position="134"/>
    </location>
</feature>
<gene>
    <name evidence="2" type="ORF">XELAEV_18037671mg</name>
</gene>
<evidence type="ECO:0000313" key="3">
    <source>
        <dbReference type="Proteomes" id="UP000694892"/>
    </source>
</evidence>
<proteinExistence type="predicted"/>
<sequence>MPVRVEQGFESDWVYYADTRKCSQLRKNFACLGKPQVYINGLSSTHRPGSPLMSSSKTTDPNLPQCLCPKPQSLKSSQVPLSAWFVRKFGGHSAPSQLTGLSLLQCPLSNSQTQSLQKCPLPDSHTKSPSLPPS</sequence>
<evidence type="ECO:0000256" key="1">
    <source>
        <dbReference type="SAM" id="MobiDB-lite"/>
    </source>
</evidence>
<organism evidence="2 3">
    <name type="scientific">Xenopus laevis</name>
    <name type="common">African clawed frog</name>
    <dbReference type="NCBI Taxonomy" id="8355"/>
    <lineage>
        <taxon>Eukaryota</taxon>
        <taxon>Metazoa</taxon>
        <taxon>Chordata</taxon>
        <taxon>Craniata</taxon>
        <taxon>Vertebrata</taxon>
        <taxon>Euteleostomi</taxon>
        <taxon>Amphibia</taxon>
        <taxon>Batrachia</taxon>
        <taxon>Anura</taxon>
        <taxon>Pipoidea</taxon>
        <taxon>Pipidae</taxon>
        <taxon>Xenopodinae</taxon>
        <taxon>Xenopus</taxon>
        <taxon>Xenopus</taxon>
    </lineage>
</organism>